<proteinExistence type="predicted"/>
<dbReference type="OrthoDB" id="7054050at2"/>
<organism evidence="1 2">
    <name type="scientific">Mucilaginibacter paludis DSM 18603</name>
    <dbReference type="NCBI Taxonomy" id="714943"/>
    <lineage>
        <taxon>Bacteria</taxon>
        <taxon>Pseudomonadati</taxon>
        <taxon>Bacteroidota</taxon>
        <taxon>Sphingobacteriia</taxon>
        <taxon>Sphingobacteriales</taxon>
        <taxon>Sphingobacteriaceae</taxon>
        <taxon>Mucilaginibacter</taxon>
    </lineage>
</organism>
<dbReference type="HOGENOM" id="CLU_791437_0_0_10"/>
<reference evidence="1" key="1">
    <citation type="submission" date="2011-09" db="EMBL/GenBank/DDBJ databases">
        <title>The permanent draft genome of Mucilaginibacter paludis DSM 18603.</title>
        <authorList>
            <consortium name="US DOE Joint Genome Institute (JGI-PGF)"/>
            <person name="Lucas S."/>
            <person name="Han J."/>
            <person name="Lapidus A."/>
            <person name="Bruce D."/>
            <person name="Goodwin L."/>
            <person name="Pitluck S."/>
            <person name="Peters L."/>
            <person name="Kyrpides N."/>
            <person name="Mavromatis K."/>
            <person name="Ivanova N."/>
            <person name="Mikhailova N."/>
            <person name="Held B."/>
            <person name="Detter J.C."/>
            <person name="Tapia R."/>
            <person name="Han C."/>
            <person name="Land M."/>
            <person name="Hauser L."/>
            <person name="Markowitz V."/>
            <person name="Cheng J.-F."/>
            <person name="Hugenholtz P."/>
            <person name="Woyke T."/>
            <person name="Wu D."/>
            <person name="Tindall B."/>
            <person name="Brambilla E."/>
            <person name="Klenk H.-P."/>
            <person name="Eisen J.A."/>
        </authorList>
    </citation>
    <scope>NUCLEOTIDE SEQUENCE [LARGE SCALE GENOMIC DNA]</scope>
    <source>
        <strain evidence="1">DSM 18603</strain>
    </source>
</reference>
<keyword evidence="2" id="KW-1185">Reference proteome</keyword>
<dbReference type="InterPro" id="IPR046203">
    <property type="entry name" value="DUF6236"/>
</dbReference>
<dbReference type="EMBL" id="CM001403">
    <property type="protein sequence ID" value="EHQ29701.1"/>
    <property type="molecule type" value="Genomic_DNA"/>
</dbReference>
<dbReference type="Proteomes" id="UP000002774">
    <property type="component" value="Chromosome"/>
</dbReference>
<dbReference type="eggNOG" id="ENOG5031CRF">
    <property type="taxonomic scope" value="Bacteria"/>
</dbReference>
<dbReference type="Pfam" id="PF19749">
    <property type="entry name" value="DUF6236"/>
    <property type="match status" value="1"/>
</dbReference>
<protein>
    <submittedName>
        <fullName evidence="1">Uncharacterized protein</fullName>
    </submittedName>
</protein>
<accession>H1Y166</accession>
<sequence length="342" mass="38580">MQRNLLYYPSIDIPHKEWLLSALLYADTVSTIVPYTSISDDRMPNDLRELYDQEIYKPVLIEKVLTDYQQEFGEFEQRFISATTSEEFKALSNKKLVDQPGFLFEQKLTMNIKYHLQQEHLIKGQGGLGIATDETVALLYMSFLAQYVAKVTENELVIPSTDLKKYEHIGFNLTKEKMPAFAILLDRVLPVPGPDATLEQVIQFKKDRKDELFQFRKYLSAIQEKIRKAETKEQLLEVLIDARESIEKGIHDLQKTMKDGGIKSVFTSFESLLKLESPKLFATLTAAGIVSTPVNPVVGVITGAIGIAGGMISSYMGSKREVDKADLSYLFKAQKAGIIHAG</sequence>
<gene>
    <name evidence="1" type="ORF">Mucpa_5632</name>
</gene>
<evidence type="ECO:0000313" key="1">
    <source>
        <dbReference type="EMBL" id="EHQ29701.1"/>
    </source>
</evidence>
<evidence type="ECO:0000313" key="2">
    <source>
        <dbReference type="Proteomes" id="UP000002774"/>
    </source>
</evidence>
<dbReference type="RefSeq" id="WP_008511030.1">
    <property type="nucleotide sequence ID" value="NZ_CM001403.1"/>
</dbReference>
<dbReference type="STRING" id="714943.Mucpa_5632"/>
<name>H1Y166_9SPHI</name>
<dbReference type="AlphaFoldDB" id="H1Y166"/>